<protein>
    <recommendedName>
        <fullName evidence="6">Pentacotripeptide-repeat region of PRORP domain-containing protein</fullName>
    </recommendedName>
</protein>
<keyword evidence="1" id="KW-0677">Repeat</keyword>
<gene>
    <name evidence="4" type="ORF">E2562_025485</name>
</gene>
<name>A0A6G1CI98_9ORYZ</name>
<dbReference type="NCBIfam" id="TIGR00756">
    <property type="entry name" value="PPR"/>
    <property type="match status" value="3"/>
</dbReference>
<feature type="repeat" description="PPR" evidence="3">
    <location>
        <begin position="199"/>
        <end position="233"/>
    </location>
</feature>
<dbReference type="PANTHER" id="PTHR47942">
    <property type="entry name" value="TETRATRICOPEPTIDE REPEAT (TPR)-LIKE SUPERFAMILY PROTEIN-RELATED"/>
    <property type="match status" value="1"/>
</dbReference>
<dbReference type="InterPro" id="IPR011990">
    <property type="entry name" value="TPR-like_helical_dom_sf"/>
</dbReference>
<keyword evidence="2" id="KW-0809">Transit peptide</keyword>
<accession>A0A6G1CI98</accession>
<dbReference type="Pfam" id="PF13812">
    <property type="entry name" value="PPR_3"/>
    <property type="match status" value="1"/>
</dbReference>
<dbReference type="PANTHER" id="PTHR47942:SF22">
    <property type="entry name" value="OS04G0643700 PROTEIN"/>
    <property type="match status" value="1"/>
</dbReference>
<dbReference type="AlphaFoldDB" id="A0A6G1CI98"/>
<dbReference type="Pfam" id="PF13041">
    <property type="entry name" value="PPR_2"/>
    <property type="match status" value="1"/>
</dbReference>
<dbReference type="Gene3D" id="1.25.40.10">
    <property type="entry name" value="Tetratricopeptide repeat domain"/>
    <property type="match status" value="2"/>
</dbReference>
<reference evidence="4 5" key="1">
    <citation type="submission" date="2019-11" db="EMBL/GenBank/DDBJ databases">
        <title>Whole genome sequence of Oryza granulata.</title>
        <authorList>
            <person name="Li W."/>
        </authorList>
    </citation>
    <scope>NUCLEOTIDE SEQUENCE [LARGE SCALE GENOMIC DNA]</scope>
    <source>
        <strain evidence="5">cv. Menghai</strain>
        <tissue evidence="4">Leaf</tissue>
    </source>
</reference>
<evidence type="ECO:0000313" key="4">
    <source>
        <dbReference type="EMBL" id="KAF0899922.1"/>
    </source>
</evidence>
<evidence type="ECO:0000313" key="5">
    <source>
        <dbReference type="Proteomes" id="UP000479710"/>
    </source>
</evidence>
<dbReference type="InterPro" id="IPR051222">
    <property type="entry name" value="PPR/CCM1_RNA-binding"/>
</dbReference>
<evidence type="ECO:0000256" key="2">
    <source>
        <dbReference type="ARBA" id="ARBA00022946"/>
    </source>
</evidence>
<organism evidence="4 5">
    <name type="scientific">Oryza meyeriana var. granulata</name>
    <dbReference type="NCBI Taxonomy" id="110450"/>
    <lineage>
        <taxon>Eukaryota</taxon>
        <taxon>Viridiplantae</taxon>
        <taxon>Streptophyta</taxon>
        <taxon>Embryophyta</taxon>
        <taxon>Tracheophyta</taxon>
        <taxon>Spermatophyta</taxon>
        <taxon>Magnoliopsida</taxon>
        <taxon>Liliopsida</taxon>
        <taxon>Poales</taxon>
        <taxon>Poaceae</taxon>
        <taxon>BOP clade</taxon>
        <taxon>Oryzoideae</taxon>
        <taxon>Oryzeae</taxon>
        <taxon>Oryzinae</taxon>
        <taxon>Oryza</taxon>
        <taxon>Oryza meyeriana</taxon>
    </lineage>
</organism>
<evidence type="ECO:0008006" key="6">
    <source>
        <dbReference type="Google" id="ProtNLM"/>
    </source>
</evidence>
<evidence type="ECO:0000256" key="3">
    <source>
        <dbReference type="PROSITE-ProRule" id="PRU00708"/>
    </source>
</evidence>
<dbReference type="OrthoDB" id="185373at2759"/>
<feature type="repeat" description="PPR" evidence="3">
    <location>
        <begin position="164"/>
        <end position="198"/>
    </location>
</feature>
<evidence type="ECO:0000256" key="1">
    <source>
        <dbReference type="ARBA" id="ARBA00022737"/>
    </source>
</evidence>
<dbReference type="InterPro" id="IPR002885">
    <property type="entry name" value="PPR_rpt"/>
</dbReference>
<sequence length="298" mass="33874">MPCQLPTAASRCLLCTTTAGALSSTTHLLALPPVEPSPTADELARLLLAHHNPFHPAESPLQILSGGGVAAEVFNKRKYKYEPNEKMYTVLIYGWCKVNRNDMAQKFLKDMINHGIEPNMVTYNILLNGICRHASLHPDYRFDRTVRAAEDLLKEMHERGIQPDVTSYSIILHVYSRAHKPELCLCMFRSMKEKGICPTVATYTSVIKCLASCGRLEDAKSLLDKMASEGVCPSPATYNCFFKEYRGRKDVSGALQLYKKMRAPDMLRTWRRLKKRVDEEAAKFGEEFKPYHIKPYKR</sequence>
<feature type="repeat" description="PPR" evidence="3">
    <location>
        <begin position="84"/>
        <end position="118"/>
    </location>
</feature>
<dbReference type="Proteomes" id="UP000479710">
    <property type="component" value="Unassembled WGS sequence"/>
</dbReference>
<dbReference type="PROSITE" id="PS51375">
    <property type="entry name" value="PPR"/>
    <property type="match status" value="3"/>
</dbReference>
<comment type="caution">
    <text evidence="4">The sequence shown here is derived from an EMBL/GenBank/DDBJ whole genome shotgun (WGS) entry which is preliminary data.</text>
</comment>
<dbReference type="EMBL" id="SPHZ02000009">
    <property type="protein sequence ID" value="KAF0899922.1"/>
    <property type="molecule type" value="Genomic_DNA"/>
</dbReference>
<proteinExistence type="predicted"/>
<keyword evidence="5" id="KW-1185">Reference proteome</keyword>